<dbReference type="InterPro" id="IPR015943">
    <property type="entry name" value="WD40/YVTN_repeat-like_dom_sf"/>
</dbReference>
<dbReference type="SUPFAM" id="SSF69322">
    <property type="entry name" value="Tricorn protease domain 2"/>
    <property type="match status" value="1"/>
</dbReference>
<evidence type="ECO:0000259" key="3">
    <source>
        <dbReference type="SMART" id="SM00909"/>
    </source>
</evidence>
<dbReference type="Pfam" id="PF10647">
    <property type="entry name" value="Gmad1"/>
    <property type="match status" value="1"/>
</dbReference>
<dbReference type="RefSeq" id="WP_142260649.1">
    <property type="nucleotide sequence ID" value="NZ_BMPV01000005.1"/>
</dbReference>
<dbReference type="PROSITE" id="PS51257">
    <property type="entry name" value="PROKAR_LIPOPROTEIN"/>
    <property type="match status" value="1"/>
</dbReference>
<keyword evidence="5" id="KW-1185">Reference proteome</keyword>
<dbReference type="Pfam" id="PF10646">
    <property type="entry name" value="Germane"/>
    <property type="match status" value="1"/>
</dbReference>
<dbReference type="AlphaFoldDB" id="A0A543J204"/>
<dbReference type="EMBL" id="VFPQ01000001">
    <property type="protein sequence ID" value="TQM76822.1"/>
    <property type="molecule type" value="Genomic_DNA"/>
</dbReference>
<feature type="region of interest" description="Disordered" evidence="2">
    <location>
        <begin position="44"/>
        <end position="71"/>
    </location>
</feature>
<dbReference type="Pfam" id="PF25976">
    <property type="entry name" value="LpqB_N"/>
    <property type="match status" value="1"/>
</dbReference>
<dbReference type="Gene3D" id="2.130.10.10">
    <property type="entry name" value="YVTN repeat-like/Quinoprotein amine dehydrogenase"/>
    <property type="match status" value="1"/>
</dbReference>
<gene>
    <name evidence="4" type="ORF">FHX40_3572</name>
</gene>
<dbReference type="InterPro" id="IPR018910">
    <property type="entry name" value="LpqB_C"/>
</dbReference>
<dbReference type="InterPro" id="IPR019606">
    <property type="entry name" value="GerMN"/>
</dbReference>
<evidence type="ECO:0000313" key="5">
    <source>
        <dbReference type="Proteomes" id="UP000319213"/>
    </source>
</evidence>
<evidence type="ECO:0000313" key="4">
    <source>
        <dbReference type="EMBL" id="TQM76822.1"/>
    </source>
</evidence>
<dbReference type="InterPro" id="IPR001680">
    <property type="entry name" value="WD40_rpt"/>
</dbReference>
<evidence type="ECO:0000256" key="1">
    <source>
        <dbReference type="PROSITE-ProRule" id="PRU00221"/>
    </source>
</evidence>
<feature type="repeat" description="WD" evidence="1">
    <location>
        <begin position="554"/>
        <end position="579"/>
    </location>
</feature>
<name>A0A543J204_9ACTN</name>
<protein>
    <submittedName>
        <fullName evidence="4">Sporulation and spore germination protein</fullName>
    </submittedName>
</protein>
<dbReference type="SMART" id="SM00909">
    <property type="entry name" value="Germane"/>
    <property type="match status" value="1"/>
</dbReference>
<comment type="caution">
    <text evidence="4">The sequence shown here is derived from an EMBL/GenBank/DDBJ whole genome shotgun (WGS) entry which is preliminary data.</text>
</comment>
<dbReference type="InterPro" id="IPR059026">
    <property type="entry name" value="LpqB_N"/>
</dbReference>
<organism evidence="4 5">
    <name type="scientific">Thermopolyspora flexuosa</name>
    <dbReference type="NCBI Taxonomy" id="103836"/>
    <lineage>
        <taxon>Bacteria</taxon>
        <taxon>Bacillati</taxon>
        <taxon>Actinomycetota</taxon>
        <taxon>Actinomycetes</taxon>
        <taxon>Streptosporangiales</taxon>
        <taxon>Streptosporangiaceae</taxon>
        <taxon>Thermopolyspora</taxon>
    </lineage>
</organism>
<sequence length="602" mass="65244">MRTGEPRGTGRGPGRGGAVLPLLLALVLALAGCSLVPMGGNPVPGEEAGSGDSLSRPFYRKIAPSPKPGGTPIEILKGFQAAMAGDDDSRVVARSYLTGEAARTWNPWAGVTVYDQEKQIRVVTSPDDENVTRLVLEANVVATVDDDGRYRPAVGDMEDKDPEDKTFTLVKTPQGWRISSAPPGLLLSLDDFRRIYRPLDLYFPDQQMSGLVVDRVQIPVSPRETLIESLLERLLQGPTSALGSAVRSAIPVGTRLNRVTAAEQGTLVVDFSAEILSARSSETVQRAMEAQLAWTLRGLASGRTVEVLVNGEPWPGGGLRIELDRYAGYDPNVLGQQPEAYFMRNGRLHRLTWNGDPGVAPGVAGKKTRAVRRPAISGNANTYVAALGDDGIYVAPLADEGEWQRWVRGRDLTPPSWDRYDEVWTVERVGEQRSRVWRSNGSTQRHVQAPELENKHVSALKVARDGVRVAVVADDGLAQRVYVGAIDRDGGRIDGLLPLDATASGVEVVDIAWQDAQTLLVLTRDNKQNRELTAWDVTDGTQLTSAGLKADSRIRTITAAPNGRLLAGTGDDGEILMWDPDKKKEWMATAMRGADTPAFPLS</sequence>
<reference evidence="4 5" key="1">
    <citation type="submission" date="2019-06" db="EMBL/GenBank/DDBJ databases">
        <title>Sequencing the genomes of 1000 actinobacteria strains.</title>
        <authorList>
            <person name="Klenk H.-P."/>
        </authorList>
    </citation>
    <scope>NUCLEOTIDE SEQUENCE [LARGE SCALE GENOMIC DNA]</scope>
    <source>
        <strain evidence="4 5">DSM 43186</strain>
    </source>
</reference>
<accession>A0A543J204</accession>
<proteinExistence type="predicted"/>
<dbReference type="PROSITE" id="PS50082">
    <property type="entry name" value="WD_REPEATS_2"/>
    <property type="match status" value="1"/>
</dbReference>
<evidence type="ECO:0000256" key="2">
    <source>
        <dbReference type="SAM" id="MobiDB-lite"/>
    </source>
</evidence>
<feature type="domain" description="GerMN" evidence="3">
    <location>
        <begin position="227"/>
        <end position="318"/>
    </location>
</feature>
<keyword evidence="1" id="KW-0853">WD repeat</keyword>
<dbReference type="Proteomes" id="UP000319213">
    <property type="component" value="Unassembled WGS sequence"/>
</dbReference>
<dbReference type="OrthoDB" id="3226781at2"/>